<dbReference type="Proteomes" id="UP000886885">
    <property type="component" value="Chromosome 5A"/>
</dbReference>
<keyword evidence="2" id="KW-1185">Reference proteome</keyword>
<name>A0A8X8A1Z0_POPTO</name>
<evidence type="ECO:0000313" key="1">
    <source>
        <dbReference type="EMBL" id="KAG6776343.1"/>
    </source>
</evidence>
<comment type="caution">
    <text evidence="1">The sequence shown here is derived from an EMBL/GenBank/DDBJ whole genome shotgun (WGS) entry which is preliminary data.</text>
</comment>
<protein>
    <submittedName>
        <fullName evidence="1">Uncharacterized protein</fullName>
    </submittedName>
</protein>
<organism evidence="1 2">
    <name type="scientific">Populus tomentosa</name>
    <name type="common">Chinese white poplar</name>
    <dbReference type="NCBI Taxonomy" id="118781"/>
    <lineage>
        <taxon>Eukaryota</taxon>
        <taxon>Viridiplantae</taxon>
        <taxon>Streptophyta</taxon>
        <taxon>Embryophyta</taxon>
        <taxon>Tracheophyta</taxon>
        <taxon>Spermatophyta</taxon>
        <taxon>Magnoliopsida</taxon>
        <taxon>eudicotyledons</taxon>
        <taxon>Gunneridae</taxon>
        <taxon>Pentapetalae</taxon>
        <taxon>rosids</taxon>
        <taxon>fabids</taxon>
        <taxon>Malpighiales</taxon>
        <taxon>Salicaceae</taxon>
        <taxon>Saliceae</taxon>
        <taxon>Populus</taxon>
    </lineage>
</organism>
<reference evidence="1" key="1">
    <citation type="journal article" date="2020" name="bioRxiv">
        <title>Hybrid origin of Populus tomentosa Carr. identified through genome sequencing and phylogenomic analysis.</title>
        <authorList>
            <person name="An X."/>
            <person name="Gao K."/>
            <person name="Chen Z."/>
            <person name="Li J."/>
            <person name="Yang X."/>
            <person name="Yang X."/>
            <person name="Zhou J."/>
            <person name="Guo T."/>
            <person name="Zhao T."/>
            <person name="Huang S."/>
            <person name="Miao D."/>
            <person name="Khan W.U."/>
            <person name="Rao P."/>
            <person name="Ye M."/>
            <person name="Lei B."/>
            <person name="Liao W."/>
            <person name="Wang J."/>
            <person name="Ji L."/>
            <person name="Li Y."/>
            <person name="Guo B."/>
            <person name="Mustafa N.S."/>
            <person name="Li S."/>
            <person name="Yun Q."/>
            <person name="Keller S.R."/>
            <person name="Mao J."/>
            <person name="Zhang R."/>
            <person name="Strauss S.H."/>
        </authorList>
    </citation>
    <scope>NUCLEOTIDE SEQUENCE</scope>
    <source>
        <strain evidence="1">GM15</strain>
        <tissue evidence="1">Leaf</tissue>
    </source>
</reference>
<dbReference type="OrthoDB" id="661559at2759"/>
<sequence>MFYCSLVMKGNFNKKTKTTVIYKPPLSKQTPAFFNPSLFLSNLLPTINKTQLLLPNGVASVLRLPIEEVLGSSSLQPQKARIERLLRTGIYILYKDVKSCPCEDVHVLWSILVESHPAAASLQSK</sequence>
<proteinExistence type="predicted"/>
<dbReference type="EMBL" id="JAAWWB010000009">
    <property type="protein sequence ID" value="KAG6776343.1"/>
    <property type="molecule type" value="Genomic_DNA"/>
</dbReference>
<dbReference type="AlphaFoldDB" id="A0A8X8A1Z0"/>
<dbReference type="PANTHER" id="PTHR33181:SF53">
    <property type="match status" value="1"/>
</dbReference>
<dbReference type="PANTHER" id="PTHR33181">
    <property type="entry name" value="OS01G0778500 PROTEIN"/>
    <property type="match status" value="1"/>
</dbReference>
<evidence type="ECO:0000313" key="2">
    <source>
        <dbReference type="Proteomes" id="UP000886885"/>
    </source>
</evidence>
<accession>A0A8X8A1Z0</accession>
<gene>
    <name evidence="1" type="ORF">POTOM_019849</name>
</gene>